<dbReference type="AlphaFoldDB" id="A0A8J6AHE6"/>
<dbReference type="SUPFAM" id="SSF54427">
    <property type="entry name" value="NTF2-like"/>
    <property type="match status" value="1"/>
</dbReference>
<accession>A0A8J6AHE6</accession>
<dbReference type="InterPro" id="IPR032710">
    <property type="entry name" value="NTF2-like_dom_sf"/>
</dbReference>
<reference evidence="1" key="1">
    <citation type="journal article" date="2021" name="Evol. Appl.">
        <title>The genome of the Pyrenean desman and the effects of bottlenecks and inbreeding on the genomic landscape of an endangered species.</title>
        <authorList>
            <person name="Escoda L."/>
            <person name="Castresana J."/>
        </authorList>
    </citation>
    <scope>NUCLEOTIDE SEQUENCE</scope>
    <source>
        <strain evidence="1">IBE-C5619</strain>
    </source>
</reference>
<evidence type="ECO:0000313" key="1">
    <source>
        <dbReference type="EMBL" id="KAG8519047.1"/>
    </source>
</evidence>
<sequence>MWPALTLKAVAQVPADRGSLTPCQPGPPRVSLLFYQPAPSASQLRRHFQGKAAIVEKWSRRLFQKIQHITAQSHQPPPDGSILSVVVAHVKGYKDPPLGFDRCSY</sequence>
<dbReference type="EMBL" id="JAGFMF010011614">
    <property type="protein sequence ID" value="KAG8519047.1"/>
    <property type="molecule type" value="Genomic_DNA"/>
</dbReference>
<organism evidence="1 2">
    <name type="scientific">Galemys pyrenaicus</name>
    <name type="common">Iberian desman</name>
    <name type="synonym">Pyrenean desman</name>
    <dbReference type="NCBI Taxonomy" id="202257"/>
    <lineage>
        <taxon>Eukaryota</taxon>
        <taxon>Metazoa</taxon>
        <taxon>Chordata</taxon>
        <taxon>Craniata</taxon>
        <taxon>Vertebrata</taxon>
        <taxon>Euteleostomi</taxon>
        <taxon>Mammalia</taxon>
        <taxon>Eutheria</taxon>
        <taxon>Laurasiatheria</taxon>
        <taxon>Eulipotyphla</taxon>
        <taxon>Talpidae</taxon>
        <taxon>Galemys</taxon>
    </lineage>
</organism>
<evidence type="ECO:0000313" key="2">
    <source>
        <dbReference type="Proteomes" id="UP000700334"/>
    </source>
</evidence>
<name>A0A8J6AHE6_GALPY</name>
<keyword evidence="2" id="KW-1185">Reference proteome</keyword>
<protein>
    <submittedName>
        <fullName evidence="1">Nuclear transport factor 2</fullName>
    </submittedName>
</protein>
<dbReference type="Proteomes" id="UP000700334">
    <property type="component" value="Unassembled WGS sequence"/>
</dbReference>
<gene>
    <name evidence="1" type="ORF">J0S82_005872</name>
</gene>
<comment type="caution">
    <text evidence="1">The sequence shown here is derived from an EMBL/GenBank/DDBJ whole genome shotgun (WGS) entry which is preliminary data.</text>
</comment>
<proteinExistence type="predicted"/>